<dbReference type="Proteomes" id="UP000002247">
    <property type="component" value="Chromosome"/>
</dbReference>
<dbReference type="SUPFAM" id="SSF53167">
    <property type="entry name" value="Purine and uridine phosphorylases"/>
    <property type="match status" value="1"/>
</dbReference>
<sequence length="188" mass="19768">MKQVLVVSATEAEAAAVPADLPVLICGVGKVASATALTKALARWPGDEMPLVVNVGTAGALRPGLTGLWFPSSVCNHEMNTALIEAMGFSLRARYEVPEGDGSVLATGDVFVTDPALRDRLAVGAHLVDMEGFAVAHVCAEFAAPLRIVKHISDEADERALSWPERVAESAAQLGGWLRENIRADVLG</sequence>
<evidence type="ECO:0000313" key="2">
    <source>
        <dbReference type="EMBL" id="ADG97751.1"/>
    </source>
</evidence>
<dbReference type="Pfam" id="PF01048">
    <property type="entry name" value="PNP_UDP_1"/>
    <property type="match status" value="1"/>
</dbReference>
<proteinExistence type="predicted"/>
<dbReference type="AlphaFoldDB" id="D6ZFM7"/>
<dbReference type="GO" id="GO:0009116">
    <property type="term" value="P:nucleoside metabolic process"/>
    <property type="evidence" value="ECO:0007669"/>
    <property type="project" value="InterPro"/>
</dbReference>
<accession>D6ZFM7</accession>
<name>D6ZFM7_SEGRD</name>
<gene>
    <name evidence="2" type="ordered locus">Srot_1282</name>
</gene>
<dbReference type="eggNOG" id="COG0775">
    <property type="taxonomic scope" value="Bacteria"/>
</dbReference>
<dbReference type="STRING" id="640132.Srot_1282"/>
<dbReference type="GO" id="GO:0008930">
    <property type="term" value="F:methylthioadenosine nucleosidase activity"/>
    <property type="evidence" value="ECO:0007669"/>
    <property type="project" value="TreeGrafter"/>
</dbReference>
<dbReference type="InterPro" id="IPR035994">
    <property type="entry name" value="Nucleoside_phosphorylase_sf"/>
</dbReference>
<feature type="domain" description="Nucleoside phosphorylase" evidence="1">
    <location>
        <begin position="104"/>
        <end position="160"/>
    </location>
</feature>
<evidence type="ECO:0000259" key="1">
    <source>
        <dbReference type="Pfam" id="PF01048"/>
    </source>
</evidence>
<dbReference type="PANTHER" id="PTHR46832">
    <property type="entry name" value="5'-METHYLTHIOADENOSINE/S-ADENOSYLHOMOCYSTEINE NUCLEOSIDASE"/>
    <property type="match status" value="1"/>
</dbReference>
<dbReference type="GO" id="GO:0019284">
    <property type="term" value="P:L-methionine salvage from S-adenosylmethionine"/>
    <property type="evidence" value="ECO:0007669"/>
    <property type="project" value="TreeGrafter"/>
</dbReference>
<dbReference type="KEGG" id="srt:Srot_1282"/>
<protein>
    <submittedName>
        <fullName evidence="2">Purine or other phosphorylase family 1</fullName>
    </submittedName>
</protein>
<organism evidence="2 3">
    <name type="scientific">Segniliparus rotundus (strain ATCC BAA-972 / CDC 1076 / CIP 108378 / DSM 44985 / JCM 13578)</name>
    <dbReference type="NCBI Taxonomy" id="640132"/>
    <lineage>
        <taxon>Bacteria</taxon>
        <taxon>Bacillati</taxon>
        <taxon>Actinomycetota</taxon>
        <taxon>Actinomycetes</taxon>
        <taxon>Mycobacteriales</taxon>
        <taxon>Segniliparaceae</taxon>
        <taxon>Segniliparus</taxon>
    </lineage>
</organism>
<dbReference type="GO" id="GO:0005829">
    <property type="term" value="C:cytosol"/>
    <property type="evidence" value="ECO:0007669"/>
    <property type="project" value="TreeGrafter"/>
</dbReference>
<dbReference type="PANTHER" id="PTHR46832:SF1">
    <property type="entry name" value="5'-METHYLTHIOADENOSINE_S-ADENOSYLHOMOCYSTEINE NUCLEOSIDASE"/>
    <property type="match status" value="1"/>
</dbReference>
<evidence type="ECO:0000313" key="3">
    <source>
        <dbReference type="Proteomes" id="UP000002247"/>
    </source>
</evidence>
<dbReference type="GO" id="GO:0008782">
    <property type="term" value="F:adenosylhomocysteine nucleosidase activity"/>
    <property type="evidence" value="ECO:0007669"/>
    <property type="project" value="TreeGrafter"/>
</dbReference>
<dbReference type="HOGENOM" id="CLU_107471_1_0_11"/>
<dbReference type="OrthoDB" id="3852236at2"/>
<dbReference type="InterPro" id="IPR000845">
    <property type="entry name" value="Nucleoside_phosphorylase_d"/>
</dbReference>
<dbReference type="EMBL" id="CP001958">
    <property type="protein sequence ID" value="ADG97751.1"/>
    <property type="molecule type" value="Genomic_DNA"/>
</dbReference>
<dbReference type="NCBIfam" id="NF004168">
    <property type="entry name" value="PRK05634.1"/>
    <property type="match status" value="1"/>
</dbReference>
<reference evidence="2 3" key="1">
    <citation type="journal article" date="2010" name="Stand. Genomic Sci.">
        <title>Complete genome sequence of Segniliparus rotundus type strain (CDC 1076).</title>
        <authorList>
            <person name="Sikorski J."/>
            <person name="Lapidus A."/>
            <person name="Copeland A."/>
            <person name="Misra M."/>
            <person name="Glavina Del Rio T."/>
            <person name="Nolan M."/>
            <person name="Lucas S."/>
            <person name="Chen F."/>
            <person name="Tice H."/>
            <person name="Cheng J.F."/>
            <person name="Jando M."/>
            <person name="Schneider S."/>
            <person name="Bruce D."/>
            <person name="Goodwin L."/>
            <person name="Pitluck S."/>
            <person name="Liolios K."/>
            <person name="Mikhailova N."/>
            <person name="Pati A."/>
            <person name="Ivanova N."/>
            <person name="Mavromatis K."/>
            <person name="Chen A."/>
            <person name="Palaniappan K."/>
            <person name="Chertkov O."/>
            <person name="Land M."/>
            <person name="Hauser L."/>
            <person name="Chang Y.J."/>
            <person name="Jeffries C.D."/>
            <person name="Brettin T."/>
            <person name="Detter J.C."/>
            <person name="Han C."/>
            <person name="Rohde M."/>
            <person name="Goker M."/>
            <person name="Bristow J."/>
            <person name="Eisen J.A."/>
            <person name="Markowitz V."/>
            <person name="Hugenholtz P."/>
            <person name="Kyrpides N.C."/>
            <person name="Klenk H.P."/>
        </authorList>
    </citation>
    <scope>NUCLEOTIDE SEQUENCE [LARGE SCALE GENOMIC DNA]</scope>
    <source>
        <strain evidence="3">ATCC BAA-972 / CDC 1076 / CIP 108378 / DSM 44985 / JCM 13578</strain>
    </source>
</reference>
<keyword evidence="3" id="KW-1185">Reference proteome</keyword>
<dbReference type="RefSeq" id="WP_013138205.1">
    <property type="nucleotide sequence ID" value="NC_014168.1"/>
</dbReference>
<dbReference type="Gene3D" id="3.40.50.1580">
    <property type="entry name" value="Nucleoside phosphorylase domain"/>
    <property type="match status" value="1"/>
</dbReference>